<dbReference type="Pfam" id="PF13445">
    <property type="entry name" value="zf-RING_UBOX"/>
    <property type="match status" value="1"/>
</dbReference>
<dbReference type="AlphaFoldDB" id="C1BJ12"/>
<reference evidence="6" key="1">
    <citation type="submission" date="2009-03" db="EMBL/GenBank/DDBJ databases">
        <title>Osmerus mordax full-length cDNAs.</title>
        <authorList>
            <person name="von Schalburg K."/>
            <person name="Leong J."/>
            <person name="Cooper G."/>
            <person name="Davidson W.S."/>
            <person name="Koop B.F."/>
        </authorList>
    </citation>
    <scope>NUCLEOTIDE SEQUENCE</scope>
    <source>
        <tissue evidence="6">Brain</tissue>
    </source>
</reference>
<dbReference type="InterPro" id="IPR017907">
    <property type="entry name" value="Znf_RING_CS"/>
</dbReference>
<evidence type="ECO:0000313" key="6">
    <source>
        <dbReference type="EMBL" id="ACO09015.1"/>
    </source>
</evidence>
<dbReference type="PANTHER" id="PTHR25462:SF296">
    <property type="entry name" value="MEIOTIC P26, ISOFORM F"/>
    <property type="match status" value="1"/>
</dbReference>
<evidence type="ECO:0000259" key="5">
    <source>
        <dbReference type="PROSITE" id="PS50089"/>
    </source>
</evidence>
<evidence type="ECO:0000256" key="4">
    <source>
        <dbReference type="PROSITE-ProRule" id="PRU00175"/>
    </source>
</evidence>
<sequence length="85" mass="9710">MFMDDRKEHKMEALCKELSCPVCLDLFTPPVIELPCGHNYCKKCLKETVVAQKSTEPNQKFPCPMCRKAFALDQKGINGMKRNVC</sequence>
<dbReference type="InterPro" id="IPR027370">
    <property type="entry name" value="Znf-RING_euk"/>
</dbReference>
<dbReference type="PROSITE" id="PS00518">
    <property type="entry name" value="ZF_RING_1"/>
    <property type="match status" value="1"/>
</dbReference>
<name>C1BJ12_OSMMO</name>
<dbReference type="SUPFAM" id="SSF57850">
    <property type="entry name" value="RING/U-box"/>
    <property type="match status" value="1"/>
</dbReference>
<evidence type="ECO:0000256" key="3">
    <source>
        <dbReference type="ARBA" id="ARBA00022833"/>
    </source>
</evidence>
<dbReference type="InterPro" id="IPR001841">
    <property type="entry name" value="Znf_RING"/>
</dbReference>
<dbReference type="EMBL" id="BT074591">
    <property type="protein sequence ID" value="ACO09015.1"/>
    <property type="molecule type" value="mRNA"/>
</dbReference>
<protein>
    <submittedName>
        <fullName evidence="6">Tripartite motif-containing protein 54</fullName>
    </submittedName>
</protein>
<dbReference type="InterPro" id="IPR013083">
    <property type="entry name" value="Znf_RING/FYVE/PHD"/>
</dbReference>
<dbReference type="InterPro" id="IPR047153">
    <property type="entry name" value="TRIM45/56/19-like"/>
</dbReference>
<dbReference type="PANTHER" id="PTHR25462">
    <property type="entry name" value="BONUS, ISOFORM C-RELATED"/>
    <property type="match status" value="1"/>
</dbReference>
<dbReference type="GO" id="GO:0061630">
    <property type="term" value="F:ubiquitin protein ligase activity"/>
    <property type="evidence" value="ECO:0007669"/>
    <property type="project" value="TreeGrafter"/>
</dbReference>
<dbReference type="Gene3D" id="3.30.40.10">
    <property type="entry name" value="Zinc/RING finger domain, C3HC4 (zinc finger)"/>
    <property type="match status" value="1"/>
</dbReference>
<keyword evidence="3" id="KW-0862">Zinc</keyword>
<evidence type="ECO:0000256" key="2">
    <source>
        <dbReference type="ARBA" id="ARBA00022771"/>
    </source>
</evidence>
<proteinExistence type="evidence at transcript level"/>
<keyword evidence="1" id="KW-0479">Metal-binding</keyword>
<keyword evidence="2 4" id="KW-0863">Zinc-finger</keyword>
<dbReference type="PROSITE" id="PS50089">
    <property type="entry name" value="ZF_RING_2"/>
    <property type="match status" value="1"/>
</dbReference>
<dbReference type="SMART" id="SM00184">
    <property type="entry name" value="RING"/>
    <property type="match status" value="1"/>
</dbReference>
<gene>
    <name evidence="6" type="primary">TRI54</name>
</gene>
<accession>C1BJ12</accession>
<organism evidence="6">
    <name type="scientific">Osmerus mordax</name>
    <name type="common">Rainbow smelt</name>
    <name type="synonym">Atherina mordax</name>
    <dbReference type="NCBI Taxonomy" id="8014"/>
    <lineage>
        <taxon>Eukaryota</taxon>
        <taxon>Metazoa</taxon>
        <taxon>Chordata</taxon>
        <taxon>Craniata</taxon>
        <taxon>Vertebrata</taxon>
        <taxon>Euteleostomi</taxon>
        <taxon>Actinopterygii</taxon>
        <taxon>Neopterygii</taxon>
        <taxon>Teleostei</taxon>
        <taxon>Stomiati</taxon>
        <taxon>Osmeriformes</taxon>
        <taxon>Osmeridae</taxon>
        <taxon>Osmerus</taxon>
    </lineage>
</organism>
<evidence type="ECO:0000256" key="1">
    <source>
        <dbReference type="ARBA" id="ARBA00022723"/>
    </source>
</evidence>
<feature type="domain" description="RING-type" evidence="5">
    <location>
        <begin position="20"/>
        <end position="67"/>
    </location>
</feature>
<dbReference type="GO" id="GO:0008270">
    <property type="term" value="F:zinc ion binding"/>
    <property type="evidence" value="ECO:0007669"/>
    <property type="project" value="UniProtKB-KW"/>
</dbReference>